<feature type="compositionally biased region" description="Low complexity" evidence="1">
    <location>
        <begin position="14"/>
        <end position="39"/>
    </location>
</feature>
<organism evidence="2 3">
    <name type="scientific">Panicum virgatum</name>
    <name type="common">Blackwell switchgrass</name>
    <dbReference type="NCBI Taxonomy" id="38727"/>
    <lineage>
        <taxon>Eukaryota</taxon>
        <taxon>Viridiplantae</taxon>
        <taxon>Streptophyta</taxon>
        <taxon>Embryophyta</taxon>
        <taxon>Tracheophyta</taxon>
        <taxon>Spermatophyta</taxon>
        <taxon>Magnoliopsida</taxon>
        <taxon>Liliopsida</taxon>
        <taxon>Poales</taxon>
        <taxon>Poaceae</taxon>
        <taxon>PACMAD clade</taxon>
        <taxon>Panicoideae</taxon>
        <taxon>Panicodae</taxon>
        <taxon>Paniceae</taxon>
        <taxon>Panicinae</taxon>
        <taxon>Panicum</taxon>
        <taxon>Panicum sect. Hiantes</taxon>
    </lineage>
</organism>
<dbReference type="Proteomes" id="UP000823388">
    <property type="component" value="Chromosome 6K"/>
</dbReference>
<proteinExistence type="predicted"/>
<evidence type="ECO:0000256" key="1">
    <source>
        <dbReference type="SAM" id="MobiDB-lite"/>
    </source>
</evidence>
<gene>
    <name evidence="2" type="ORF">PVAP13_6KG080335</name>
</gene>
<protein>
    <submittedName>
        <fullName evidence="2">Uncharacterized protein</fullName>
    </submittedName>
</protein>
<comment type="caution">
    <text evidence="2">The sequence shown here is derived from an EMBL/GenBank/DDBJ whole genome shotgun (WGS) entry which is preliminary data.</text>
</comment>
<feature type="region of interest" description="Disordered" evidence="1">
    <location>
        <begin position="1"/>
        <end position="92"/>
    </location>
</feature>
<evidence type="ECO:0000313" key="2">
    <source>
        <dbReference type="EMBL" id="KAG2581941.1"/>
    </source>
</evidence>
<feature type="compositionally biased region" description="Basic residues" evidence="1">
    <location>
        <begin position="81"/>
        <end position="92"/>
    </location>
</feature>
<reference evidence="2" key="1">
    <citation type="submission" date="2020-05" db="EMBL/GenBank/DDBJ databases">
        <title>WGS assembly of Panicum virgatum.</title>
        <authorList>
            <person name="Lovell J.T."/>
            <person name="Jenkins J."/>
            <person name="Shu S."/>
            <person name="Juenger T.E."/>
            <person name="Schmutz J."/>
        </authorList>
    </citation>
    <scope>NUCLEOTIDE SEQUENCE</scope>
    <source>
        <strain evidence="2">AP13</strain>
    </source>
</reference>
<dbReference type="AlphaFoldDB" id="A0A8T0R877"/>
<accession>A0A8T0R877</accession>
<dbReference type="EMBL" id="CM029047">
    <property type="protein sequence ID" value="KAG2581941.1"/>
    <property type="molecule type" value="Genomic_DNA"/>
</dbReference>
<name>A0A8T0R877_PANVG</name>
<sequence>MTPPPPPRVHPTLRGSPSTSPPVSGTTRPTHSPSLHTLLPTPPPLHQTSPFPFPGGRTCEAADRDAPSALPRHPPLPPRHAPARRRGYVPST</sequence>
<evidence type="ECO:0000313" key="3">
    <source>
        <dbReference type="Proteomes" id="UP000823388"/>
    </source>
</evidence>
<feature type="non-terminal residue" evidence="2">
    <location>
        <position position="92"/>
    </location>
</feature>
<keyword evidence="3" id="KW-1185">Reference proteome</keyword>